<dbReference type="Pfam" id="PF21981">
    <property type="entry name" value="RecX_HTH3"/>
    <property type="match status" value="1"/>
</dbReference>
<evidence type="ECO:0000313" key="8">
    <source>
        <dbReference type="Proteomes" id="UP000639772"/>
    </source>
</evidence>
<accession>A0A835Q578</accession>
<dbReference type="PANTHER" id="PTHR33602">
    <property type="entry name" value="REGULATORY PROTEIN RECX FAMILY PROTEIN"/>
    <property type="match status" value="1"/>
</dbReference>
<dbReference type="InterPro" id="IPR003783">
    <property type="entry name" value="Regulatory_RecX"/>
</dbReference>
<dbReference type="InterPro" id="IPR053925">
    <property type="entry name" value="RecX_HTH_3rd"/>
</dbReference>
<evidence type="ECO:0000256" key="2">
    <source>
        <dbReference type="ARBA" id="ARBA00009695"/>
    </source>
</evidence>
<keyword evidence="4" id="KW-0963">Cytoplasm</keyword>
<evidence type="ECO:0000256" key="3">
    <source>
        <dbReference type="ARBA" id="ARBA00018111"/>
    </source>
</evidence>
<dbReference type="Pfam" id="PF02631">
    <property type="entry name" value="RecX_HTH2"/>
    <property type="match status" value="1"/>
</dbReference>
<proteinExistence type="inferred from homology"/>
<protein>
    <recommendedName>
        <fullName evidence="3">Regulatory protein RecX</fullName>
    </recommendedName>
</protein>
<evidence type="ECO:0000313" key="7">
    <source>
        <dbReference type="EMBL" id="KAG0465889.1"/>
    </source>
</evidence>
<feature type="domain" description="RecX third three-helical" evidence="6">
    <location>
        <begin position="262"/>
        <end position="305"/>
    </location>
</feature>
<dbReference type="InterPro" id="IPR053924">
    <property type="entry name" value="RecX_HTH_2nd"/>
</dbReference>
<dbReference type="InterPro" id="IPR036388">
    <property type="entry name" value="WH-like_DNA-bd_sf"/>
</dbReference>
<dbReference type="HAMAP" id="MF_01114">
    <property type="entry name" value="RecX"/>
    <property type="match status" value="1"/>
</dbReference>
<dbReference type="GO" id="GO:0006282">
    <property type="term" value="P:regulation of DNA repair"/>
    <property type="evidence" value="ECO:0007669"/>
    <property type="project" value="InterPro"/>
</dbReference>
<reference evidence="7 8" key="1">
    <citation type="journal article" date="2020" name="Nat. Food">
        <title>A phased Vanilla planifolia genome enables genetic improvement of flavour and production.</title>
        <authorList>
            <person name="Hasing T."/>
            <person name="Tang H."/>
            <person name="Brym M."/>
            <person name="Khazi F."/>
            <person name="Huang T."/>
            <person name="Chambers A.H."/>
        </authorList>
    </citation>
    <scope>NUCLEOTIDE SEQUENCE [LARGE SCALE GENOMIC DNA]</scope>
    <source>
        <tissue evidence="7">Leaf</tissue>
    </source>
</reference>
<evidence type="ECO:0000259" key="5">
    <source>
        <dbReference type="Pfam" id="PF02631"/>
    </source>
</evidence>
<dbReference type="Gene3D" id="1.10.10.10">
    <property type="entry name" value="Winged helix-like DNA-binding domain superfamily/Winged helix DNA-binding domain"/>
    <property type="match status" value="2"/>
</dbReference>
<evidence type="ECO:0000256" key="4">
    <source>
        <dbReference type="ARBA" id="ARBA00022490"/>
    </source>
</evidence>
<organism evidence="7 8">
    <name type="scientific">Vanilla planifolia</name>
    <name type="common">Vanilla</name>
    <dbReference type="NCBI Taxonomy" id="51239"/>
    <lineage>
        <taxon>Eukaryota</taxon>
        <taxon>Viridiplantae</taxon>
        <taxon>Streptophyta</taxon>
        <taxon>Embryophyta</taxon>
        <taxon>Tracheophyta</taxon>
        <taxon>Spermatophyta</taxon>
        <taxon>Magnoliopsida</taxon>
        <taxon>Liliopsida</taxon>
        <taxon>Asparagales</taxon>
        <taxon>Orchidaceae</taxon>
        <taxon>Vanilloideae</taxon>
        <taxon>Vanilleae</taxon>
        <taxon>Vanilla</taxon>
    </lineage>
</organism>
<gene>
    <name evidence="7" type="ORF">HPP92_020053</name>
</gene>
<comment type="similarity">
    <text evidence="2">Belongs to the RecX family.</text>
</comment>
<dbReference type="GO" id="GO:0005737">
    <property type="term" value="C:cytoplasm"/>
    <property type="evidence" value="ECO:0007669"/>
    <property type="project" value="UniProtKB-SubCell"/>
</dbReference>
<dbReference type="OrthoDB" id="543346at2759"/>
<dbReference type="PANTHER" id="PTHR33602:SF1">
    <property type="entry name" value="REGULATORY PROTEIN RECX FAMILY PROTEIN"/>
    <property type="match status" value="1"/>
</dbReference>
<evidence type="ECO:0000256" key="1">
    <source>
        <dbReference type="ARBA" id="ARBA00004496"/>
    </source>
</evidence>
<sequence length="314" mass="35585">MTSLAAARLFHLSHGVGTRFFSAPLLLRAKKGYFSSGPVRFIPGSCARIKKTQSSVKKDSISIQHLAQMLGNNASGVKNLDDGLLQEVNFEHETLDASYNPQEIGEFLEFKEDSEQLEELSGISDGSKHVIDALSEADGNECINLIKEVEQVAVELLATRAFTTIELQRKLRSKKYPLHIVESVVDDFKSRGLLNDGLYAESFTRSRWLSSTWGPRRIKQALQQKGVNEIDVEKARKQVFEDVDNEGDGQVVHHGMSKLSQDRLFLQASKQWLRSQSTCLENRRARIVRWLQYRGFNWGVISYILKKLESQYPP</sequence>
<evidence type="ECO:0000259" key="6">
    <source>
        <dbReference type="Pfam" id="PF21981"/>
    </source>
</evidence>
<comment type="caution">
    <text evidence="7">The sequence shown here is derived from an EMBL/GenBank/DDBJ whole genome shotgun (WGS) entry which is preliminary data.</text>
</comment>
<comment type="subcellular location">
    <subcellularLocation>
        <location evidence="1">Cytoplasm</location>
    </subcellularLocation>
</comment>
<name>A0A835Q578_VANPL</name>
<feature type="domain" description="RecX second three-helical" evidence="5">
    <location>
        <begin position="195"/>
        <end position="235"/>
    </location>
</feature>
<dbReference type="AlphaFoldDB" id="A0A835Q578"/>
<dbReference type="EMBL" id="JADCNM010000010">
    <property type="protein sequence ID" value="KAG0465889.1"/>
    <property type="molecule type" value="Genomic_DNA"/>
</dbReference>
<dbReference type="Proteomes" id="UP000639772">
    <property type="component" value="Chromosome 10"/>
</dbReference>